<proteinExistence type="predicted"/>
<evidence type="ECO:0000313" key="2">
    <source>
        <dbReference type="Proteomes" id="UP000436006"/>
    </source>
</evidence>
<dbReference type="AlphaFoldDB" id="A0A7K1SC19"/>
<gene>
    <name evidence="1" type="ORF">GO755_14945</name>
</gene>
<accession>A0A7K1SC19</accession>
<dbReference type="RefSeq" id="WP_157585982.1">
    <property type="nucleotide sequence ID" value="NZ_WPIN01000005.1"/>
</dbReference>
<dbReference type="EMBL" id="WPIN01000005">
    <property type="protein sequence ID" value="MVM31339.1"/>
    <property type="molecule type" value="Genomic_DNA"/>
</dbReference>
<sequence length="58" mass="6663">MKFSHALKHENKAQATWISICTFSRLFILGFIDRNALAFESLTRLSSPFGGNIRSRIY</sequence>
<evidence type="ECO:0000313" key="1">
    <source>
        <dbReference type="EMBL" id="MVM31339.1"/>
    </source>
</evidence>
<comment type="caution">
    <text evidence="1">The sequence shown here is derived from an EMBL/GenBank/DDBJ whole genome shotgun (WGS) entry which is preliminary data.</text>
</comment>
<keyword evidence="2" id="KW-1185">Reference proteome</keyword>
<protein>
    <submittedName>
        <fullName evidence="1">Uncharacterized protein</fullName>
    </submittedName>
</protein>
<name>A0A7K1SC19_9BACT</name>
<reference evidence="1 2" key="1">
    <citation type="submission" date="2019-12" db="EMBL/GenBank/DDBJ databases">
        <title>Spirosoma sp. HMF4905 genome sequencing and assembly.</title>
        <authorList>
            <person name="Kang H."/>
            <person name="Cha I."/>
            <person name="Kim H."/>
            <person name="Joh K."/>
        </authorList>
    </citation>
    <scope>NUCLEOTIDE SEQUENCE [LARGE SCALE GENOMIC DNA]</scope>
    <source>
        <strain evidence="1 2">HMF4905</strain>
    </source>
</reference>
<dbReference type="Proteomes" id="UP000436006">
    <property type="component" value="Unassembled WGS sequence"/>
</dbReference>
<organism evidence="1 2">
    <name type="scientific">Spirosoma arboris</name>
    <dbReference type="NCBI Taxonomy" id="2682092"/>
    <lineage>
        <taxon>Bacteria</taxon>
        <taxon>Pseudomonadati</taxon>
        <taxon>Bacteroidota</taxon>
        <taxon>Cytophagia</taxon>
        <taxon>Cytophagales</taxon>
        <taxon>Cytophagaceae</taxon>
        <taxon>Spirosoma</taxon>
    </lineage>
</organism>